<comment type="caution">
    <text evidence="3">The sequence shown here is derived from an EMBL/GenBank/DDBJ whole genome shotgun (WGS) entry which is preliminary data.</text>
</comment>
<keyword evidence="4" id="KW-1185">Reference proteome</keyword>
<protein>
    <submittedName>
        <fullName evidence="3">Uncharacterized protein</fullName>
    </submittedName>
</protein>
<feature type="compositionally biased region" description="Basic and acidic residues" evidence="1">
    <location>
        <begin position="60"/>
        <end position="79"/>
    </location>
</feature>
<keyword evidence="2" id="KW-0472">Membrane</keyword>
<dbReference type="EMBL" id="VYYT01000258">
    <property type="protein sequence ID" value="KAK2751849.1"/>
    <property type="molecule type" value="Genomic_DNA"/>
</dbReference>
<evidence type="ECO:0000256" key="1">
    <source>
        <dbReference type="SAM" id="MobiDB-lite"/>
    </source>
</evidence>
<evidence type="ECO:0000313" key="3">
    <source>
        <dbReference type="EMBL" id="KAK2751849.1"/>
    </source>
</evidence>
<proteinExistence type="predicted"/>
<evidence type="ECO:0000256" key="2">
    <source>
        <dbReference type="SAM" id="Phobius"/>
    </source>
</evidence>
<dbReference type="AlphaFoldDB" id="A0AAE0D442"/>
<keyword evidence="2" id="KW-1133">Transmembrane helix</keyword>
<gene>
    <name evidence="3" type="ORF">CKAH01_17794</name>
</gene>
<reference evidence="3" key="1">
    <citation type="submission" date="2023-02" db="EMBL/GenBank/DDBJ databases">
        <title>Colletotrichum kahawae CIFC_Que2 genome sequencing and assembly.</title>
        <authorList>
            <person name="Baroncelli R."/>
        </authorList>
    </citation>
    <scope>NUCLEOTIDE SEQUENCE</scope>
    <source>
        <strain evidence="3">CIFC_Que2</strain>
    </source>
</reference>
<evidence type="ECO:0000313" key="4">
    <source>
        <dbReference type="Proteomes" id="UP001281614"/>
    </source>
</evidence>
<name>A0AAE0D442_COLKA</name>
<accession>A0AAE0D442</accession>
<sequence>MRCWDTYPRRSTVVHGASPNTAGALEEVAVGWVGEQGAGRAVIPGLREGNETDFGLASTETERRCDSDKQKQMAERADGDASDVEETGGCSWRAPEKMGKELAMRWATLNPALLPSAHAPSAAAAAPCTHLPFLLFAAVAVAVAVAVADAVAVAAVCLLLSAFCILHSARCTFRDQWRTLGPAAAAALPLPLLSLEAGKPRPAADGMHLRCAASKIVLQKRRSVGCWT</sequence>
<feature type="transmembrane region" description="Helical" evidence="2">
    <location>
        <begin position="133"/>
        <end position="166"/>
    </location>
</feature>
<dbReference type="Proteomes" id="UP001281614">
    <property type="component" value="Unassembled WGS sequence"/>
</dbReference>
<organism evidence="3 4">
    <name type="scientific">Colletotrichum kahawae</name>
    <name type="common">Coffee berry disease fungus</name>
    <dbReference type="NCBI Taxonomy" id="34407"/>
    <lineage>
        <taxon>Eukaryota</taxon>
        <taxon>Fungi</taxon>
        <taxon>Dikarya</taxon>
        <taxon>Ascomycota</taxon>
        <taxon>Pezizomycotina</taxon>
        <taxon>Sordariomycetes</taxon>
        <taxon>Hypocreomycetidae</taxon>
        <taxon>Glomerellales</taxon>
        <taxon>Glomerellaceae</taxon>
        <taxon>Colletotrichum</taxon>
        <taxon>Colletotrichum gloeosporioides species complex</taxon>
    </lineage>
</organism>
<keyword evidence="2" id="KW-0812">Transmembrane</keyword>
<feature type="region of interest" description="Disordered" evidence="1">
    <location>
        <begin position="58"/>
        <end position="90"/>
    </location>
</feature>